<evidence type="ECO:0000313" key="2">
    <source>
        <dbReference type="EMBL" id="GJE98683.1"/>
    </source>
</evidence>
<proteinExistence type="predicted"/>
<feature type="region of interest" description="Disordered" evidence="1">
    <location>
        <begin position="253"/>
        <end position="273"/>
    </location>
</feature>
<name>A0A9P3LKK4_9APHY</name>
<sequence length="273" mass="29941">MPLNFQTRVGSVGFCEDSYSDGDTVFDLISKAESGPRSLDVTGLPAEDDVRLQALINAVGDRLHHFCYVHRAPLLMGVLRTPPPSRPRIAAMDLSRCTSLRTFYTSINFYKLEEDLHAAICPTLRSLQAGAPGALAQIVITAWVRLNLATLCNDNAGRRSFSELESAALALRDGRGLSELVFRLLYKRRCVGSESLLSECTSALHDALPRLARAGILRVVSKDVGSLERESIYGSAKRRTQIADMVMSLVSEQVPPHLPPADAQSRYDQNRGS</sequence>
<organism evidence="2 3">
    <name type="scientific">Phanerochaete sordida</name>
    <dbReference type="NCBI Taxonomy" id="48140"/>
    <lineage>
        <taxon>Eukaryota</taxon>
        <taxon>Fungi</taxon>
        <taxon>Dikarya</taxon>
        <taxon>Basidiomycota</taxon>
        <taxon>Agaricomycotina</taxon>
        <taxon>Agaricomycetes</taxon>
        <taxon>Polyporales</taxon>
        <taxon>Phanerochaetaceae</taxon>
        <taxon>Phanerochaete</taxon>
    </lineage>
</organism>
<keyword evidence="3" id="KW-1185">Reference proteome</keyword>
<protein>
    <submittedName>
        <fullName evidence="2">Uncharacterized protein</fullName>
    </submittedName>
</protein>
<dbReference type="Proteomes" id="UP000703269">
    <property type="component" value="Unassembled WGS sequence"/>
</dbReference>
<dbReference type="AlphaFoldDB" id="A0A9P3LKK4"/>
<accession>A0A9P3LKK4</accession>
<gene>
    <name evidence="2" type="ORF">PsYK624_149180</name>
</gene>
<reference evidence="2 3" key="1">
    <citation type="submission" date="2021-08" db="EMBL/GenBank/DDBJ databases">
        <title>Draft Genome Sequence of Phanerochaete sordida strain YK-624.</title>
        <authorList>
            <person name="Mori T."/>
            <person name="Dohra H."/>
            <person name="Suzuki T."/>
            <person name="Kawagishi H."/>
            <person name="Hirai H."/>
        </authorList>
    </citation>
    <scope>NUCLEOTIDE SEQUENCE [LARGE SCALE GENOMIC DNA]</scope>
    <source>
        <strain evidence="2 3">YK-624</strain>
    </source>
</reference>
<comment type="caution">
    <text evidence="2">The sequence shown here is derived from an EMBL/GenBank/DDBJ whole genome shotgun (WGS) entry which is preliminary data.</text>
</comment>
<evidence type="ECO:0000313" key="3">
    <source>
        <dbReference type="Proteomes" id="UP000703269"/>
    </source>
</evidence>
<evidence type="ECO:0000256" key="1">
    <source>
        <dbReference type="SAM" id="MobiDB-lite"/>
    </source>
</evidence>
<dbReference type="EMBL" id="BPQB01000092">
    <property type="protein sequence ID" value="GJE98683.1"/>
    <property type="molecule type" value="Genomic_DNA"/>
</dbReference>